<dbReference type="EMBL" id="DS615069">
    <property type="protein sequence ID" value="EEC00333.1"/>
    <property type="molecule type" value="Genomic_DNA"/>
</dbReference>
<protein>
    <recommendedName>
        <fullName evidence="5">Transmembrane protein</fullName>
    </recommendedName>
</protein>
<dbReference type="HOGENOM" id="CLU_1637271_0_0_1"/>
<keyword evidence="1" id="KW-0812">Transmembrane</keyword>
<proteinExistence type="predicted"/>
<evidence type="ECO:0000256" key="1">
    <source>
        <dbReference type="SAM" id="Phobius"/>
    </source>
</evidence>
<dbReference type="PaxDb" id="6945-B7P161"/>
<accession>B7P161</accession>
<reference evidence="3" key="2">
    <citation type="submission" date="2020-05" db="UniProtKB">
        <authorList>
            <consortium name="EnsemblMetazoa"/>
        </authorList>
    </citation>
    <scope>IDENTIFICATION</scope>
    <source>
        <strain evidence="3">wikel</strain>
    </source>
</reference>
<keyword evidence="1" id="KW-0472">Membrane</keyword>
<dbReference type="AlphaFoldDB" id="B7P161"/>
<dbReference type="Proteomes" id="UP000001555">
    <property type="component" value="Unassembled WGS sequence"/>
</dbReference>
<gene>
    <name evidence="2" type="ORF">IscW_ISCW016104</name>
</gene>
<dbReference type="EnsemblMetazoa" id="ISCW016104-RA">
    <property type="protein sequence ID" value="ISCW016104-PA"/>
    <property type="gene ID" value="ISCW016104"/>
</dbReference>
<keyword evidence="1" id="KW-1133">Transmembrane helix</keyword>
<dbReference type="InParanoid" id="B7P161"/>
<evidence type="ECO:0000313" key="3">
    <source>
        <dbReference type="EnsemblMetazoa" id="ISCW016104-PA"/>
    </source>
</evidence>
<evidence type="ECO:0000313" key="2">
    <source>
        <dbReference type="EMBL" id="EEC00333.1"/>
    </source>
</evidence>
<evidence type="ECO:0008006" key="5">
    <source>
        <dbReference type="Google" id="ProtNLM"/>
    </source>
</evidence>
<reference evidence="2 4" key="1">
    <citation type="submission" date="2008-03" db="EMBL/GenBank/DDBJ databases">
        <title>Annotation of Ixodes scapularis.</title>
        <authorList>
            <consortium name="Ixodes scapularis Genome Project Consortium"/>
            <person name="Caler E."/>
            <person name="Hannick L.I."/>
            <person name="Bidwell S."/>
            <person name="Joardar V."/>
            <person name="Thiagarajan M."/>
            <person name="Amedeo P."/>
            <person name="Galinsky K.J."/>
            <person name="Schobel S."/>
            <person name="Inman J."/>
            <person name="Hostetler J."/>
            <person name="Miller J."/>
            <person name="Hammond M."/>
            <person name="Megy K."/>
            <person name="Lawson D."/>
            <person name="Kodira C."/>
            <person name="Sutton G."/>
            <person name="Meyer J."/>
            <person name="Hill C.A."/>
            <person name="Birren B."/>
            <person name="Nene V."/>
            <person name="Collins F."/>
            <person name="Alarcon-Chaidez F."/>
            <person name="Wikel S."/>
            <person name="Strausberg R."/>
        </authorList>
    </citation>
    <scope>NUCLEOTIDE SEQUENCE [LARGE SCALE GENOMIC DNA]</scope>
    <source>
        <strain evidence="4">Wikel</strain>
        <strain evidence="2">Wikel colony</strain>
    </source>
</reference>
<feature type="transmembrane region" description="Helical" evidence="1">
    <location>
        <begin position="123"/>
        <end position="145"/>
    </location>
</feature>
<keyword evidence="4" id="KW-1185">Reference proteome</keyword>
<dbReference type="VEuPathDB" id="VectorBase:ISCI016104"/>
<evidence type="ECO:0000313" key="4">
    <source>
        <dbReference type="Proteomes" id="UP000001555"/>
    </source>
</evidence>
<sequence>MSTLADVQSELFMSVGAQEPREDLVGAPLMELGSALCGKRRSSDVSDWLREASTSQVKELTTHQEQLAVCTLPGTSTDVGHIPWTSQLDELASESTPVDELKSAEEVNETSSREAEPVDAFELAAPAIALSFALIAFVTAAIIFFDSVPRGTITQQASCTIL</sequence>
<dbReference type="EMBL" id="ABJB010024958">
    <property type="status" value="NOT_ANNOTATED_CDS"/>
    <property type="molecule type" value="Genomic_DNA"/>
</dbReference>
<organism>
    <name type="scientific">Ixodes scapularis</name>
    <name type="common">Black-legged tick</name>
    <name type="synonym">Deer tick</name>
    <dbReference type="NCBI Taxonomy" id="6945"/>
    <lineage>
        <taxon>Eukaryota</taxon>
        <taxon>Metazoa</taxon>
        <taxon>Ecdysozoa</taxon>
        <taxon>Arthropoda</taxon>
        <taxon>Chelicerata</taxon>
        <taxon>Arachnida</taxon>
        <taxon>Acari</taxon>
        <taxon>Parasitiformes</taxon>
        <taxon>Ixodida</taxon>
        <taxon>Ixodoidea</taxon>
        <taxon>Ixodidae</taxon>
        <taxon>Ixodinae</taxon>
        <taxon>Ixodes</taxon>
    </lineage>
</organism>
<name>B7P161_IXOSC</name>
<dbReference type="VEuPathDB" id="VectorBase:ISCW016104"/>